<accession>A0A4R7ZWI0</accession>
<protein>
    <submittedName>
        <fullName evidence="1">Uncharacterized protein</fullName>
    </submittedName>
</protein>
<proteinExistence type="predicted"/>
<comment type="caution">
    <text evidence="1">The sequence shown here is derived from an EMBL/GenBank/DDBJ whole genome shotgun (WGS) entry which is preliminary data.</text>
</comment>
<evidence type="ECO:0000313" key="1">
    <source>
        <dbReference type="EMBL" id="TDW21248.1"/>
    </source>
</evidence>
<gene>
    <name evidence="1" type="ORF">EV650_0065</name>
</gene>
<dbReference type="Proteomes" id="UP000295447">
    <property type="component" value="Unassembled WGS sequence"/>
</dbReference>
<dbReference type="EMBL" id="SODF01000001">
    <property type="protein sequence ID" value="TDW21248.1"/>
    <property type="molecule type" value="Genomic_DNA"/>
</dbReference>
<organism evidence="1 2">
    <name type="scientific">Kribbella kalugense</name>
    <dbReference type="NCBI Taxonomy" id="2512221"/>
    <lineage>
        <taxon>Bacteria</taxon>
        <taxon>Bacillati</taxon>
        <taxon>Actinomycetota</taxon>
        <taxon>Actinomycetes</taxon>
        <taxon>Propionibacteriales</taxon>
        <taxon>Kribbellaceae</taxon>
        <taxon>Kribbella</taxon>
    </lineage>
</organism>
<dbReference type="AlphaFoldDB" id="A0A4R7ZWI0"/>
<name>A0A4R7ZWI0_9ACTN</name>
<sequence length="121" mass="12999">MEPDETQCLLSDGTTVWVLSTSAASTNLSKLLGMFRSGAAEPLIFGDAGEPEGVVIPFEVWRALIETATDEEGFDSAYSVVRHRLRNAGGSSIPIEEVAAEFGWDLDKPSTTPNSKLEPRG</sequence>
<reference evidence="1 2" key="1">
    <citation type="submission" date="2019-03" db="EMBL/GenBank/DDBJ databases">
        <title>Genomic Encyclopedia of Type Strains, Phase III (KMG-III): the genomes of soil and plant-associated and newly described type strains.</title>
        <authorList>
            <person name="Whitman W."/>
        </authorList>
    </citation>
    <scope>NUCLEOTIDE SEQUENCE [LARGE SCALE GENOMIC DNA]</scope>
    <source>
        <strain evidence="1 2">VKM Ac-2570</strain>
    </source>
</reference>
<keyword evidence="2" id="KW-1185">Reference proteome</keyword>
<evidence type="ECO:0000313" key="2">
    <source>
        <dbReference type="Proteomes" id="UP000295447"/>
    </source>
</evidence>